<dbReference type="PANTHER" id="PTHR43191:SF2">
    <property type="entry name" value="RRNA METHYLTRANSFERASE 3, MITOCHONDRIAL"/>
    <property type="match status" value="1"/>
</dbReference>
<sequence>MINSTSNKQVKRVVNLRTRAKARREEGVYVVEGLRMCRELPPGDVDSMFVTEGFAANRENKTWLSAYSYETVTDIVMGVMADTQTPQGVLAVARQKKYTLDDILKGPGSAGSGKRLAIMILETLQDPGNLGTIIRASEGAGITGIVMNRETADIYNPKVIRSTMGSIYRMPFVYVDDLKAACGRMKGQGVRLFAAHLKGMNNYDQEDYTDSVGFLIGNEAGGLKAETADLADCYIKIPMAGEVESLNAAVAASVLMFEVARQRRNG</sequence>
<dbReference type="InterPro" id="IPR029064">
    <property type="entry name" value="Ribosomal_eL30-like_sf"/>
</dbReference>
<dbReference type="InterPro" id="IPR053888">
    <property type="entry name" value="MRM3-like_sub_bind"/>
</dbReference>
<dbReference type="SUPFAM" id="SSF75217">
    <property type="entry name" value="alpha/beta knot"/>
    <property type="match status" value="1"/>
</dbReference>
<dbReference type="GO" id="GO:0003723">
    <property type="term" value="F:RNA binding"/>
    <property type="evidence" value="ECO:0007669"/>
    <property type="project" value="InterPro"/>
</dbReference>
<accession>A0A0J9EKE3</accession>
<dbReference type="InterPro" id="IPR051259">
    <property type="entry name" value="rRNA_Methyltransferase"/>
</dbReference>
<dbReference type="SUPFAM" id="SSF55315">
    <property type="entry name" value="L30e-like"/>
    <property type="match status" value="1"/>
</dbReference>
<dbReference type="PANTHER" id="PTHR43191">
    <property type="entry name" value="RRNA METHYLTRANSFERASE 3"/>
    <property type="match status" value="1"/>
</dbReference>
<dbReference type="Gene3D" id="3.40.1280.10">
    <property type="match status" value="1"/>
</dbReference>
<proteinExistence type="inferred from homology"/>
<gene>
    <name evidence="5" type="ORF">HMPREF9470_04453</name>
</gene>
<dbReference type="RefSeq" id="WP_048930736.1">
    <property type="nucleotide sequence ID" value="NZ_KQ235882.1"/>
</dbReference>
<evidence type="ECO:0000313" key="6">
    <source>
        <dbReference type="Proteomes" id="UP000037392"/>
    </source>
</evidence>
<name>A0A0J9EKE3_9FIRM</name>
<dbReference type="GeneID" id="93163795"/>
<dbReference type="InterPro" id="IPR001537">
    <property type="entry name" value="SpoU_MeTrfase"/>
</dbReference>
<dbReference type="EMBL" id="ADLK01000032">
    <property type="protein sequence ID" value="KMW16015.1"/>
    <property type="molecule type" value="Genomic_DNA"/>
</dbReference>
<dbReference type="Proteomes" id="UP000037392">
    <property type="component" value="Unassembled WGS sequence"/>
</dbReference>
<feature type="domain" description="RNA 2-O ribose methyltransferase substrate binding" evidence="4">
    <location>
        <begin position="30"/>
        <end position="99"/>
    </location>
</feature>
<organism evidence="5 6">
    <name type="scientific">[Clostridium] citroniae WAL-19142</name>
    <dbReference type="NCBI Taxonomy" id="742734"/>
    <lineage>
        <taxon>Bacteria</taxon>
        <taxon>Bacillati</taxon>
        <taxon>Bacillota</taxon>
        <taxon>Clostridia</taxon>
        <taxon>Lachnospirales</taxon>
        <taxon>Lachnospiraceae</taxon>
        <taxon>Enterocloster</taxon>
    </lineage>
</organism>
<evidence type="ECO:0000256" key="2">
    <source>
        <dbReference type="ARBA" id="ARBA00022603"/>
    </source>
</evidence>
<dbReference type="InterPro" id="IPR029028">
    <property type="entry name" value="Alpha/beta_knot_MTases"/>
</dbReference>
<dbReference type="SMART" id="SM00967">
    <property type="entry name" value="SpoU_sub_bind"/>
    <property type="match status" value="1"/>
</dbReference>
<dbReference type="GO" id="GO:0032259">
    <property type="term" value="P:methylation"/>
    <property type="evidence" value="ECO:0007669"/>
    <property type="project" value="UniProtKB-KW"/>
</dbReference>
<dbReference type="Gene3D" id="3.30.1330.30">
    <property type="match status" value="1"/>
</dbReference>
<keyword evidence="3" id="KW-0808">Transferase</keyword>
<protein>
    <recommendedName>
        <fullName evidence="4">RNA 2-O ribose methyltransferase substrate binding domain-containing protein</fullName>
    </recommendedName>
</protein>
<comment type="similarity">
    <text evidence="1">Belongs to the class IV-like SAM-binding methyltransferase superfamily. RNA methyltransferase TrmH family.</text>
</comment>
<dbReference type="GO" id="GO:0008173">
    <property type="term" value="F:RNA methyltransferase activity"/>
    <property type="evidence" value="ECO:0007669"/>
    <property type="project" value="InterPro"/>
</dbReference>
<dbReference type="InterPro" id="IPR029026">
    <property type="entry name" value="tRNA_m1G_MTases_N"/>
</dbReference>
<dbReference type="GO" id="GO:0006396">
    <property type="term" value="P:RNA processing"/>
    <property type="evidence" value="ECO:0007669"/>
    <property type="project" value="InterPro"/>
</dbReference>
<reference evidence="5 6" key="1">
    <citation type="submission" date="2011-04" db="EMBL/GenBank/DDBJ databases">
        <title>The Genome Sequence of Clostridium citroniae WAL-19142.</title>
        <authorList>
            <consortium name="The Broad Institute Genome Sequencing Platform"/>
            <person name="Earl A."/>
            <person name="Ward D."/>
            <person name="Feldgarden M."/>
            <person name="Gevers D."/>
            <person name="Warren Y.A."/>
            <person name="Tyrrell K.L."/>
            <person name="Citron D.M."/>
            <person name="Goldstein E.J."/>
            <person name="Daigneault M."/>
            <person name="Allen-Vercoe E."/>
            <person name="Young S.K."/>
            <person name="Zeng Q."/>
            <person name="Gargeya S."/>
            <person name="Fitzgerald M."/>
            <person name="Haas B."/>
            <person name="Abouelleil A."/>
            <person name="Alvarado L."/>
            <person name="Arachchi H.M."/>
            <person name="Berlin A."/>
            <person name="Brown A."/>
            <person name="Chapman S.B."/>
            <person name="Chen Z."/>
            <person name="Dunbar C."/>
            <person name="Freedman E."/>
            <person name="Gearin G."/>
            <person name="Gellesch M."/>
            <person name="Goldberg J."/>
            <person name="Griggs A."/>
            <person name="Gujja S."/>
            <person name="Heilman E.R."/>
            <person name="Heiman D."/>
            <person name="Howarth C."/>
            <person name="Larson L."/>
            <person name="Lui A."/>
            <person name="MacDonald P.J."/>
            <person name="Mehta T."/>
            <person name="Montmayeur A."/>
            <person name="Murphy C."/>
            <person name="Neiman D."/>
            <person name="Pearson M."/>
            <person name="Priest M."/>
            <person name="Roberts A."/>
            <person name="Saif S."/>
            <person name="Shea T."/>
            <person name="Shenoy N."/>
            <person name="Sisk P."/>
            <person name="Stolte C."/>
            <person name="Sykes S."/>
            <person name="White J."/>
            <person name="Yandava C."/>
            <person name="Wortman J."/>
            <person name="Nusbaum C."/>
            <person name="Birren B."/>
        </authorList>
    </citation>
    <scope>NUCLEOTIDE SEQUENCE [LARGE SCALE GENOMIC DNA]</scope>
    <source>
        <strain evidence="5 6">WAL-19142</strain>
    </source>
</reference>
<evidence type="ECO:0000259" key="4">
    <source>
        <dbReference type="SMART" id="SM00967"/>
    </source>
</evidence>
<dbReference type="Pfam" id="PF22435">
    <property type="entry name" value="MRM3-like_sub_bind"/>
    <property type="match status" value="1"/>
</dbReference>
<dbReference type="Pfam" id="PF00588">
    <property type="entry name" value="SpoU_methylase"/>
    <property type="match status" value="1"/>
</dbReference>
<evidence type="ECO:0000256" key="1">
    <source>
        <dbReference type="ARBA" id="ARBA00007228"/>
    </source>
</evidence>
<dbReference type="InterPro" id="IPR013123">
    <property type="entry name" value="SpoU_subst-bd"/>
</dbReference>
<dbReference type="AlphaFoldDB" id="A0A0J9EKE3"/>
<dbReference type="GO" id="GO:0005737">
    <property type="term" value="C:cytoplasm"/>
    <property type="evidence" value="ECO:0007669"/>
    <property type="project" value="UniProtKB-ARBA"/>
</dbReference>
<dbReference type="CDD" id="cd18095">
    <property type="entry name" value="SpoU-like_rRNA-MTase"/>
    <property type="match status" value="1"/>
</dbReference>
<evidence type="ECO:0000256" key="3">
    <source>
        <dbReference type="ARBA" id="ARBA00022679"/>
    </source>
</evidence>
<dbReference type="PATRIC" id="fig|742734.4.peg.4774"/>
<comment type="caution">
    <text evidence="5">The sequence shown here is derived from an EMBL/GenBank/DDBJ whole genome shotgun (WGS) entry which is preliminary data.</text>
</comment>
<evidence type="ECO:0000313" key="5">
    <source>
        <dbReference type="EMBL" id="KMW16015.1"/>
    </source>
</evidence>
<keyword evidence="2" id="KW-0489">Methyltransferase</keyword>
<dbReference type="OrthoDB" id="9785673at2"/>